<keyword evidence="4" id="KW-1185">Reference proteome</keyword>
<evidence type="ECO:0000313" key="3">
    <source>
        <dbReference type="EMBL" id="PRP90336.1"/>
    </source>
</evidence>
<dbReference type="RefSeq" id="WP_181198403.1">
    <property type="nucleotide sequence ID" value="NZ_PVNK01000283.1"/>
</dbReference>
<feature type="signal peptide" evidence="2">
    <location>
        <begin position="1"/>
        <end position="18"/>
    </location>
</feature>
<dbReference type="Proteomes" id="UP000237968">
    <property type="component" value="Unassembled WGS sequence"/>
</dbReference>
<sequence length="352" mass="36645">MRAAKNLLIPITTISALALLACGYTGRPDYGGEGTDSGIDPGLDGGADGTGAGAPGGPGNPLKLDAPPDESGMVDAGDVSHWGCEQVDLLFVIDNSGSMDDKQVNLVNSVPSFISEIQTQLADADSYHVGVITSDEYEYNDGCDDEGAMVITTGGSDSSDAVCGPYAEGYSYMTEFDDLDIAFPCAAKVGTDGDGDERPMQTMQAALSPEMNEPGGCNEGFLRDDALLVIVIITDEEDDHEAEGCSENSYPGSSGDPPDWFEEVVEAKGGVEQNVVVLALVGPPGPDPATCPAIDKCDSDFDGAEVAERIVSFTTMFTNGFVGRVCEPSYGEFFSEAVGVISTACENFEPIG</sequence>
<organism evidence="3 4">
    <name type="scientific">Enhygromyxa salina</name>
    <dbReference type="NCBI Taxonomy" id="215803"/>
    <lineage>
        <taxon>Bacteria</taxon>
        <taxon>Pseudomonadati</taxon>
        <taxon>Myxococcota</taxon>
        <taxon>Polyangia</taxon>
        <taxon>Nannocystales</taxon>
        <taxon>Nannocystaceae</taxon>
        <taxon>Enhygromyxa</taxon>
    </lineage>
</organism>
<dbReference type="SUPFAM" id="SSF53300">
    <property type="entry name" value="vWA-like"/>
    <property type="match status" value="1"/>
</dbReference>
<dbReference type="InterPro" id="IPR036465">
    <property type="entry name" value="vWFA_dom_sf"/>
</dbReference>
<feature type="chain" id="PRO_5015541197" description="VWFA domain-containing protein" evidence="2">
    <location>
        <begin position="19"/>
        <end position="352"/>
    </location>
</feature>
<name>A0A2S9XBW2_9BACT</name>
<dbReference type="Gene3D" id="3.40.50.410">
    <property type="entry name" value="von Willebrand factor, type A domain"/>
    <property type="match status" value="1"/>
</dbReference>
<proteinExistence type="predicted"/>
<accession>A0A2S9XBW2</accession>
<gene>
    <name evidence="3" type="ORF">ENSA5_65330</name>
</gene>
<dbReference type="EMBL" id="PVNK01000283">
    <property type="protein sequence ID" value="PRP90336.1"/>
    <property type="molecule type" value="Genomic_DNA"/>
</dbReference>
<evidence type="ECO:0000256" key="1">
    <source>
        <dbReference type="SAM" id="MobiDB-lite"/>
    </source>
</evidence>
<dbReference type="PROSITE" id="PS51257">
    <property type="entry name" value="PROKAR_LIPOPROTEIN"/>
    <property type="match status" value="1"/>
</dbReference>
<feature type="region of interest" description="Disordered" evidence="1">
    <location>
        <begin position="32"/>
        <end position="66"/>
    </location>
</feature>
<feature type="compositionally biased region" description="Gly residues" evidence="1">
    <location>
        <begin position="43"/>
        <end position="59"/>
    </location>
</feature>
<evidence type="ECO:0000256" key="2">
    <source>
        <dbReference type="SAM" id="SignalP"/>
    </source>
</evidence>
<comment type="caution">
    <text evidence="3">The sequence shown here is derived from an EMBL/GenBank/DDBJ whole genome shotgun (WGS) entry which is preliminary data.</text>
</comment>
<dbReference type="AlphaFoldDB" id="A0A2S9XBW2"/>
<reference evidence="3 4" key="1">
    <citation type="submission" date="2018-03" db="EMBL/GenBank/DDBJ databases">
        <title>Draft Genome Sequences of the Obligatory Marine Myxobacteria Enhygromyxa salina SWB005.</title>
        <authorList>
            <person name="Poehlein A."/>
            <person name="Moghaddam J.A."/>
            <person name="Harms H."/>
            <person name="Alanjari M."/>
            <person name="Koenig G.M."/>
            <person name="Daniel R."/>
            <person name="Schaeberle T.F."/>
        </authorList>
    </citation>
    <scope>NUCLEOTIDE SEQUENCE [LARGE SCALE GENOMIC DNA]</scope>
    <source>
        <strain evidence="3 4">SWB005</strain>
    </source>
</reference>
<evidence type="ECO:0008006" key="5">
    <source>
        <dbReference type="Google" id="ProtNLM"/>
    </source>
</evidence>
<evidence type="ECO:0000313" key="4">
    <source>
        <dbReference type="Proteomes" id="UP000237968"/>
    </source>
</evidence>
<protein>
    <recommendedName>
        <fullName evidence="5">VWFA domain-containing protein</fullName>
    </recommendedName>
</protein>
<feature type="region of interest" description="Disordered" evidence="1">
    <location>
        <begin position="238"/>
        <end position="257"/>
    </location>
</feature>
<keyword evidence="2" id="KW-0732">Signal</keyword>